<organism evidence="9 10">
    <name type="scientific">Terrisporobacter glycolicus ATCC 14880 = DSM 1288</name>
    <dbReference type="NCBI Taxonomy" id="1121315"/>
    <lineage>
        <taxon>Bacteria</taxon>
        <taxon>Bacillati</taxon>
        <taxon>Bacillota</taxon>
        <taxon>Clostridia</taxon>
        <taxon>Peptostreptococcales</taxon>
        <taxon>Peptostreptococcaceae</taxon>
        <taxon>Terrisporobacter</taxon>
    </lineage>
</organism>
<evidence type="ECO:0000259" key="8">
    <source>
        <dbReference type="PROSITE" id="PS51900"/>
    </source>
</evidence>
<dbReference type="Pfam" id="PF00589">
    <property type="entry name" value="Phage_integrase"/>
    <property type="match status" value="1"/>
</dbReference>
<dbReference type="Pfam" id="PF14657">
    <property type="entry name" value="Arm-DNA-bind_4"/>
    <property type="match status" value="1"/>
</dbReference>
<feature type="domain" description="Tyr recombinase" evidence="7">
    <location>
        <begin position="170"/>
        <end position="363"/>
    </location>
</feature>
<evidence type="ECO:0000313" key="9">
    <source>
        <dbReference type="EMBL" id="WWD84172.1"/>
    </source>
</evidence>
<dbReference type="InterPro" id="IPR013762">
    <property type="entry name" value="Integrase-like_cat_sf"/>
</dbReference>
<dbReference type="Gene3D" id="1.10.443.10">
    <property type="entry name" value="Intergrase catalytic core"/>
    <property type="match status" value="1"/>
</dbReference>
<evidence type="ECO:0000259" key="7">
    <source>
        <dbReference type="PROSITE" id="PS51898"/>
    </source>
</evidence>
<evidence type="ECO:0000256" key="2">
    <source>
        <dbReference type="ARBA" id="ARBA00008857"/>
    </source>
</evidence>
<dbReference type="InterPro" id="IPR050090">
    <property type="entry name" value="Tyrosine_recombinase_XerCD"/>
</dbReference>
<dbReference type="Pfam" id="PF14659">
    <property type="entry name" value="Phage_int_SAM_3"/>
    <property type="match status" value="1"/>
</dbReference>
<dbReference type="InterPro" id="IPR028259">
    <property type="entry name" value="AP2-like_int_N"/>
</dbReference>
<dbReference type="InterPro" id="IPR044068">
    <property type="entry name" value="CB"/>
</dbReference>
<evidence type="ECO:0000256" key="5">
    <source>
        <dbReference type="ARBA" id="ARBA00023172"/>
    </source>
</evidence>
<name>A0ABZ2EWX6_9FIRM</name>
<evidence type="ECO:0000256" key="4">
    <source>
        <dbReference type="ARBA" id="ARBA00023125"/>
    </source>
</evidence>
<dbReference type="PANTHER" id="PTHR30349:SF64">
    <property type="entry name" value="PROPHAGE INTEGRASE INTD-RELATED"/>
    <property type="match status" value="1"/>
</dbReference>
<dbReference type="InterPro" id="IPR011010">
    <property type="entry name" value="DNA_brk_join_enz"/>
</dbReference>
<keyword evidence="5" id="KW-0233">DNA recombination</keyword>
<accession>A0ABZ2EWX6</accession>
<evidence type="ECO:0000256" key="1">
    <source>
        <dbReference type="ARBA" id="ARBA00003283"/>
    </source>
</evidence>
<feature type="domain" description="Core-binding (CB)" evidence="8">
    <location>
        <begin position="61"/>
        <end position="147"/>
    </location>
</feature>
<dbReference type="InterPro" id="IPR002104">
    <property type="entry name" value="Integrase_catalytic"/>
</dbReference>
<dbReference type="SUPFAM" id="SSF56349">
    <property type="entry name" value="DNA breaking-rejoining enzymes"/>
    <property type="match status" value="1"/>
</dbReference>
<keyword evidence="10" id="KW-1185">Reference proteome</keyword>
<dbReference type="InterPro" id="IPR004107">
    <property type="entry name" value="Integrase_SAM-like_N"/>
</dbReference>
<dbReference type="InterPro" id="IPR010998">
    <property type="entry name" value="Integrase_recombinase_N"/>
</dbReference>
<dbReference type="Gene3D" id="1.10.150.130">
    <property type="match status" value="1"/>
</dbReference>
<proteinExistence type="inferred from homology"/>
<evidence type="ECO:0000256" key="6">
    <source>
        <dbReference type="PROSITE-ProRule" id="PRU01248"/>
    </source>
</evidence>
<dbReference type="CDD" id="cd01189">
    <property type="entry name" value="INT_ICEBs1_C_like"/>
    <property type="match status" value="1"/>
</dbReference>
<comment type="function">
    <text evidence="1">Site-specific tyrosine recombinase, which acts by catalyzing the cutting and rejoining of the recombining DNA molecules.</text>
</comment>
<evidence type="ECO:0000313" key="10">
    <source>
        <dbReference type="Proteomes" id="UP001348492"/>
    </source>
</evidence>
<dbReference type="EMBL" id="CP117523">
    <property type="protein sequence ID" value="WWD84172.1"/>
    <property type="molecule type" value="Genomic_DNA"/>
</dbReference>
<sequence>MNNIKSTFVTKKRGYFYVAMDYYDNGKLKQKLLKKFDKKKDADKYLIDIKSQINNNKYILPSSITFVDRCTQYYTDKAKNYSPTTMKRYKGVINSHVSDFFKDTKLSDMNISRYQNFINYMFTTKNLKSTTIKEILMKTNAVLRECYRLREINENIPEFITVPKQRKESSNIDVYTVEESKKILSESFNKPTLQIPLHLFLLAGLRFGEMAGLLWEDVDFENKVLKIQHNLVVYYLRRTKTDGSNRELIVPDIIIDLLKKEKLRQNKLKLQGLLQNEWDVVCINSRYRYWNNESFRSAYITYLKSINLRYIHIHSLRHAHATMLLLAGTDMKTVSERLGHTEINITMNIYSHVLKEMDKKASDNIEKILL</sequence>
<gene>
    <name evidence="9" type="primary">xerC_2</name>
    <name evidence="9" type="ORF">TEGL_25950</name>
</gene>
<dbReference type="PROSITE" id="PS51898">
    <property type="entry name" value="TYR_RECOMBINASE"/>
    <property type="match status" value="1"/>
</dbReference>
<dbReference type="Proteomes" id="UP001348492">
    <property type="component" value="Chromosome"/>
</dbReference>
<dbReference type="PROSITE" id="PS51900">
    <property type="entry name" value="CB"/>
    <property type="match status" value="1"/>
</dbReference>
<comment type="similarity">
    <text evidence="2">Belongs to the 'phage' integrase family.</text>
</comment>
<dbReference type="RefSeq" id="WP_018592572.1">
    <property type="nucleotide sequence ID" value="NZ_CP117523.1"/>
</dbReference>
<keyword evidence="3" id="KW-0229">DNA integration</keyword>
<reference evidence="9 10" key="1">
    <citation type="journal article" date="2023" name="PLoS ONE">
        <title>Genome-based metabolic and phylogenomic analysis of three Terrisporobacter species.</title>
        <authorList>
            <person name="Boer T."/>
            <person name="Bengelsdorf F.R."/>
            <person name="Bomeke M."/>
            <person name="Daniel R."/>
            <person name="Poehlein A."/>
        </authorList>
    </citation>
    <scope>NUCLEOTIDE SEQUENCE [LARGE SCALE GENOMIC DNA]</scope>
    <source>
        <strain evidence="9 10">DSM 1288</strain>
    </source>
</reference>
<dbReference type="PANTHER" id="PTHR30349">
    <property type="entry name" value="PHAGE INTEGRASE-RELATED"/>
    <property type="match status" value="1"/>
</dbReference>
<protein>
    <submittedName>
        <fullName evidence="9">Tyrosine recombinase XerC</fullName>
    </submittedName>
</protein>
<keyword evidence="4 6" id="KW-0238">DNA-binding</keyword>
<evidence type="ECO:0000256" key="3">
    <source>
        <dbReference type="ARBA" id="ARBA00022908"/>
    </source>
</evidence>